<dbReference type="CDD" id="cd00338">
    <property type="entry name" value="Ser_Recombinase"/>
    <property type="match status" value="1"/>
</dbReference>
<dbReference type="InterPro" id="IPR006119">
    <property type="entry name" value="Resolv_N"/>
</dbReference>
<feature type="region of interest" description="Disordered" evidence="3">
    <location>
        <begin position="236"/>
        <end position="268"/>
    </location>
</feature>
<sequence length="604" mass="66723">MPANSKAGHPEHVSTALRVAAGYTRQSKKKTDKSEASPQTQDQATERKARDRGCSFAGHYRDIGVSGYDPGAKRKNYERLLNDCRTGKIQEIVVFNVTRFSRREPKDAIPVVLELFSLGVTITSVSEGSFSSASTMELIMLIMRLDAAHQDSKNKSEAISGAKRLAKNLGGWTGGTPPYGMESYPESVTRMVDGKPVTVTIRSLRPVARKPDGTDPASVVLRVVDRIFDFKSRPWAGKKNAHPASPGGIGTWLNRTGVPSRKGTGWRNPTVNRMLADPRLAGFAAEPLYRKDKDGNPTRTLDGYRILRDEETGDPIVIGEALIPPARWFELQEWLSEKEWLSGRTSAADTSRSEYLLTAMDVLKCECVRPLTGSPGIYKCSRAKGVQVPGEHVGGLTINQKEVDEHVARRIMAVLMAAQDDPEPEILDILEEAARRLAQVREQPERRGERAALMGERTDVTNAIKQLYDDLDSGIYAGRIGRARFLSDKERLEGRLEAIERRIGEVGGPERPALPIEQWTASEDGDPLGPGSWWETAAVADRRLLVRLFVDEVRVAKATYRGGTKRVCRAAERVTVRMARRQRKDCVRPGSGGPMPTVPYEAGT</sequence>
<keyword evidence="2" id="KW-0233">DNA recombination</keyword>
<organism evidence="5 6">
    <name type="scientific">Streptomyces eurocidicus</name>
    <name type="common">Streptoverticillium eurocidicus</name>
    <dbReference type="NCBI Taxonomy" id="66423"/>
    <lineage>
        <taxon>Bacteria</taxon>
        <taxon>Bacillati</taxon>
        <taxon>Actinomycetota</taxon>
        <taxon>Actinomycetes</taxon>
        <taxon>Kitasatosporales</taxon>
        <taxon>Streptomycetaceae</taxon>
        <taxon>Streptomyces</taxon>
    </lineage>
</organism>
<dbReference type="EMBL" id="JACHJF010000033">
    <property type="protein sequence ID" value="MBB5122786.1"/>
    <property type="molecule type" value="Genomic_DNA"/>
</dbReference>
<name>A0A7W8BI50_STREU</name>
<dbReference type="PANTHER" id="PTHR30461:SF2">
    <property type="entry name" value="SERINE RECOMBINASE PINE-RELATED"/>
    <property type="match status" value="1"/>
</dbReference>
<evidence type="ECO:0000259" key="4">
    <source>
        <dbReference type="PROSITE" id="PS51737"/>
    </source>
</evidence>
<dbReference type="AlphaFoldDB" id="A0A7W8BI50"/>
<evidence type="ECO:0000313" key="5">
    <source>
        <dbReference type="EMBL" id="MBB5122786.1"/>
    </source>
</evidence>
<dbReference type="PANTHER" id="PTHR30461">
    <property type="entry name" value="DNA-INVERTASE FROM LAMBDOID PROPHAGE"/>
    <property type="match status" value="1"/>
</dbReference>
<dbReference type="InterPro" id="IPR050639">
    <property type="entry name" value="SSR_resolvase"/>
</dbReference>
<protein>
    <submittedName>
        <fullName evidence="5">DNA invertase Pin-like site-specific DNA recombinase</fullName>
    </submittedName>
</protein>
<feature type="domain" description="Recombinase" evidence="4">
    <location>
        <begin position="211"/>
        <end position="341"/>
    </location>
</feature>
<dbReference type="Pfam" id="PF00239">
    <property type="entry name" value="Resolvase"/>
    <property type="match status" value="1"/>
</dbReference>
<reference evidence="5 6" key="1">
    <citation type="submission" date="2020-08" db="EMBL/GenBank/DDBJ databases">
        <title>Genomic Encyclopedia of Type Strains, Phase III (KMG-III): the genomes of soil and plant-associated and newly described type strains.</title>
        <authorList>
            <person name="Whitman W."/>
        </authorList>
    </citation>
    <scope>NUCLEOTIDE SEQUENCE [LARGE SCALE GENOMIC DNA]</scope>
    <source>
        <strain evidence="5 6">CECT 3259</strain>
    </source>
</reference>
<dbReference type="GO" id="GO:0000150">
    <property type="term" value="F:DNA strand exchange activity"/>
    <property type="evidence" value="ECO:0007669"/>
    <property type="project" value="InterPro"/>
</dbReference>
<keyword evidence="1" id="KW-0238">DNA-binding</keyword>
<feature type="region of interest" description="Disordered" evidence="3">
    <location>
        <begin position="1"/>
        <end position="52"/>
    </location>
</feature>
<dbReference type="InterPro" id="IPR038109">
    <property type="entry name" value="DNA_bind_recomb_sf"/>
</dbReference>
<dbReference type="SMART" id="SM00857">
    <property type="entry name" value="Resolvase"/>
    <property type="match status" value="1"/>
</dbReference>
<evidence type="ECO:0000256" key="1">
    <source>
        <dbReference type="ARBA" id="ARBA00023125"/>
    </source>
</evidence>
<gene>
    <name evidence="5" type="ORF">FHS36_006260</name>
</gene>
<accession>A0A7W8BI50</accession>
<evidence type="ECO:0000256" key="3">
    <source>
        <dbReference type="SAM" id="MobiDB-lite"/>
    </source>
</evidence>
<dbReference type="InterPro" id="IPR011109">
    <property type="entry name" value="DNA_bind_recombinase_dom"/>
</dbReference>
<dbReference type="PROSITE" id="PS51737">
    <property type="entry name" value="RECOMBINASE_DNA_BIND"/>
    <property type="match status" value="1"/>
</dbReference>
<dbReference type="SUPFAM" id="SSF53041">
    <property type="entry name" value="Resolvase-like"/>
    <property type="match status" value="1"/>
</dbReference>
<dbReference type="OrthoDB" id="4500247at2"/>
<dbReference type="RefSeq" id="WP_102920228.1">
    <property type="nucleotide sequence ID" value="NZ_JACHJF010000033.1"/>
</dbReference>
<dbReference type="GO" id="GO:0003677">
    <property type="term" value="F:DNA binding"/>
    <property type="evidence" value="ECO:0007669"/>
    <property type="project" value="UniProtKB-KW"/>
</dbReference>
<comment type="caution">
    <text evidence="5">The sequence shown here is derived from an EMBL/GenBank/DDBJ whole genome shotgun (WGS) entry which is preliminary data.</text>
</comment>
<dbReference type="Proteomes" id="UP000528608">
    <property type="component" value="Unassembled WGS sequence"/>
</dbReference>
<dbReference type="Gene3D" id="3.40.50.1390">
    <property type="entry name" value="Resolvase, N-terminal catalytic domain"/>
    <property type="match status" value="1"/>
</dbReference>
<evidence type="ECO:0000256" key="2">
    <source>
        <dbReference type="ARBA" id="ARBA00023172"/>
    </source>
</evidence>
<dbReference type="Gene3D" id="3.90.1750.20">
    <property type="entry name" value="Putative Large Serine Recombinase, Chain B, Domain 2"/>
    <property type="match status" value="1"/>
</dbReference>
<proteinExistence type="predicted"/>
<evidence type="ECO:0000313" key="6">
    <source>
        <dbReference type="Proteomes" id="UP000528608"/>
    </source>
</evidence>
<dbReference type="InterPro" id="IPR036162">
    <property type="entry name" value="Resolvase-like_N_sf"/>
</dbReference>